<evidence type="ECO:0000259" key="3">
    <source>
        <dbReference type="PROSITE" id="PS51186"/>
    </source>
</evidence>
<dbReference type="KEGG" id="saq:Sare_1487"/>
<evidence type="ECO:0000313" key="4">
    <source>
        <dbReference type="EMBL" id="ABV97385.1"/>
    </source>
</evidence>
<evidence type="ECO:0000256" key="2">
    <source>
        <dbReference type="ARBA" id="ARBA00023315"/>
    </source>
</evidence>
<dbReference type="PATRIC" id="fig|391037.6.peg.1512"/>
<dbReference type="SUPFAM" id="SSF55729">
    <property type="entry name" value="Acyl-CoA N-acyltransferases (Nat)"/>
    <property type="match status" value="1"/>
</dbReference>
<dbReference type="STRING" id="391037.Sare_1487"/>
<sequence>MSDVIFRVAARVDLPAVLDLLADDVLGRSRDVGTVDARYERAFADITADPRNDLVVAEAGGEVLGCMQLTYIPGLGRHGAERLLIESVRVRSDVRGQGVGRQMMVWAVDQARAHGCALVQLTTDKSRHEAHRFYLSLGFVASHEGMKLAL</sequence>
<proteinExistence type="predicted"/>
<dbReference type="eggNOG" id="COG0456">
    <property type="taxonomic scope" value="Bacteria"/>
</dbReference>
<dbReference type="InterPro" id="IPR000182">
    <property type="entry name" value="GNAT_dom"/>
</dbReference>
<gene>
    <name evidence="4" type="ordered locus">Sare_1487</name>
</gene>
<dbReference type="PANTHER" id="PTHR43877">
    <property type="entry name" value="AMINOALKYLPHOSPHONATE N-ACETYLTRANSFERASE-RELATED-RELATED"/>
    <property type="match status" value="1"/>
</dbReference>
<organism evidence="4">
    <name type="scientific">Salinispora arenicola (strain CNS-205)</name>
    <dbReference type="NCBI Taxonomy" id="391037"/>
    <lineage>
        <taxon>Bacteria</taxon>
        <taxon>Bacillati</taxon>
        <taxon>Actinomycetota</taxon>
        <taxon>Actinomycetes</taxon>
        <taxon>Micromonosporales</taxon>
        <taxon>Micromonosporaceae</taxon>
        <taxon>Salinispora</taxon>
    </lineage>
</organism>
<name>A8LUN2_SALAI</name>
<dbReference type="OrthoDB" id="9789603at2"/>
<protein>
    <submittedName>
        <fullName evidence="4">GCN5-related N-acetyltransferase</fullName>
    </submittedName>
</protein>
<dbReference type="PROSITE" id="PS51186">
    <property type="entry name" value="GNAT"/>
    <property type="match status" value="1"/>
</dbReference>
<dbReference type="InterPro" id="IPR050832">
    <property type="entry name" value="Bact_Acetyltransf"/>
</dbReference>
<dbReference type="HOGENOM" id="CLU_013985_34_6_11"/>
<reference evidence="4" key="1">
    <citation type="submission" date="2007-10" db="EMBL/GenBank/DDBJ databases">
        <title>Complete sequence of Salinispora arenicola CNS-205.</title>
        <authorList>
            <consortium name="US DOE Joint Genome Institute"/>
            <person name="Copeland A."/>
            <person name="Lucas S."/>
            <person name="Lapidus A."/>
            <person name="Barry K."/>
            <person name="Glavina del Rio T."/>
            <person name="Dalin E."/>
            <person name="Tice H."/>
            <person name="Pitluck S."/>
            <person name="Foster B."/>
            <person name="Schmutz J."/>
            <person name="Larimer F."/>
            <person name="Land M."/>
            <person name="Hauser L."/>
            <person name="Kyrpides N."/>
            <person name="Ivanova N."/>
            <person name="Jensen P.R."/>
            <person name="Moore B.S."/>
            <person name="Penn K."/>
            <person name="Jenkins C."/>
            <person name="Udwary D."/>
            <person name="Xiang L."/>
            <person name="Gontang E."/>
            <person name="Richardson P."/>
        </authorList>
    </citation>
    <scope>NUCLEOTIDE SEQUENCE [LARGE SCALE GENOMIC DNA]</scope>
    <source>
        <strain evidence="4">CNS-205</strain>
    </source>
</reference>
<dbReference type="Pfam" id="PF00583">
    <property type="entry name" value="Acetyltransf_1"/>
    <property type="match status" value="1"/>
</dbReference>
<keyword evidence="2" id="KW-0012">Acyltransferase</keyword>
<dbReference type="GO" id="GO:0016747">
    <property type="term" value="F:acyltransferase activity, transferring groups other than amino-acyl groups"/>
    <property type="evidence" value="ECO:0007669"/>
    <property type="project" value="InterPro"/>
</dbReference>
<dbReference type="AlphaFoldDB" id="A8LUN2"/>
<keyword evidence="1 4" id="KW-0808">Transferase</keyword>
<dbReference type="InterPro" id="IPR016181">
    <property type="entry name" value="Acyl_CoA_acyltransferase"/>
</dbReference>
<feature type="domain" description="N-acetyltransferase" evidence="3">
    <location>
        <begin position="4"/>
        <end position="150"/>
    </location>
</feature>
<dbReference type="PANTHER" id="PTHR43877:SF2">
    <property type="entry name" value="AMINOALKYLPHOSPHONATE N-ACETYLTRANSFERASE-RELATED"/>
    <property type="match status" value="1"/>
</dbReference>
<accession>A8LUN2</accession>
<dbReference type="CDD" id="cd04301">
    <property type="entry name" value="NAT_SF"/>
    <property type="match status" value="1"/>
</dbReference>
<dbReference type="Gene3D" id="3.40.630.30">
    <property type="match status" value="1"/>
</dbReference>
<dbReference type="EMBL" id="CP000850">
    <property type="protein sequence ID" value="ABV97385.1"/>
    <property type="molecule type" value="Genomic_DNA"/>
</dbReference>
<evidence type="ECO:0000256" key="1">
    <source>
        <dbReference type="ARBA" id="ARBA00022679"/>
    </source>
</evidence>